<evidence type="ECO:0008006" key="12">
    <source>
        <dbReference type="Google" id="ProtNLM"/>
    </source>
</evidence>
<dbReference type="InterPro" id="IPR048357">
    <property type="entry name" value="MSG_insertion"/>
</dbReference>
<evidence type="ECO:0000259" key="9">
    <source>
        <dbReference type="Pfam" id="PF20658"/>
    </source>
</evidence>
<dbReference type="Proteomes" id="UP001189429">
    <property type="component" value="Unassembled WGS sequence"/>
</dbReference>
<dbReference type="Gene3D" id="3.20.20.360">
    <property type="entry name" value="Malate synthase, domain 3"/>
    <property type="match status" value="2"/>
</dbReference>
<keyword evidence="4" id="KW-0460">Magnesium</keyword>
<evidence type="ECO:0000259" key="8">
    <source>
        <dbReference type="Pfam" id="PF20656"/>
    </source>
</evidence>
<keyword evidence="11" id="KW-1185">Reference proteome</keyword>
<dbReference type="PANTHER" id="PTHR42739:SF1">
    <property type="entry name" value="MALATE SYNTHASE G"/>
    <property type="match status" value="1"/>
</dbReference>
<comment type="caution">
    <text evidence="10">The sequence shown here is derived from an EMBL/GenBank/DDBJ whole genome shotgun (WGS) entry which is preliminary data.</text>
</comment>
<reference evidence="10" key="1">
    <citation type="submission" date="2023-10" db="EMBL/GenBank/DDBJ databases">
        <authorList>
            <person name="Chen Y."/>
            <person name="Shah S."/>
            <person name="Dougan E. K."/>
            <person name="Thang M."/>
            <person name="Chan C."/>
        </authorList>
    </citation>
    <scope>NUCLEOTIDE SEQUENCE [LARGE SCALE GENOMIC DNA]</scope>
</reference>
<evidence type="ECO:0000256" key="2">
    <source>
        <dbReference type="ARBA" id="ARBA00022490"/>
    </source>
</evidence>
<feature type="domain" description="Malate synthase G alpha-beta insertion" evidence="9">
    <location>
        <begin position="259"/>
        <end position="335"/>
    </location>
</feature>
<dbReference type="InterPro" id="IPR006253">
    <property type="entry name" value="Malate_synthG"/>
</dbReference>
<evidence type="ECO:0000256" key="5">
    <source>
        <dbReference type="ARBA" id="ARBA00023097"/>
    </source>
</evidence>
<evidence type="ECO:0000256" key="6">
    <source>
        <dbReference type="SAM" id="MobiDB-lite"/>
    </source>
</evidence>
<proteinExistence type="predicted"/>
<evidence type="ECO:0000313" key="11">
    <source>
        <dbReference type="Proteomes" id="UP001189429"/>
    </source>
</evidence>
<dbReference type="EMBL" id="CAUYUJ010015339">
    <property type="protein sequence ID" value="CAK0852762.1"/>
    <property type="molecule type" value="Genomic_DNA"/>
</dbReference>
<dbReference type="PANTHER" id="PTHR42739">
    <property type="entry name" value="MALATE SYNTHASE G"/>
    <property type="match status" value="1"/>
</dbReference>
<accession>A0ABN9U2L7</accession>
<dbReference type="InterPro" id="IPR046363">
    <property type="entry name" value="MS_N_TIM-barrel_dom"/>
</dbReference>
<feature type="domain" description="Malate synthase N-terminal" evidence="8">
    <location>
        <begin position="128"/>
        <end position="166"/>
    </location>
</feature>
<evidence type="ECO:0000256" key="3">
    <source>
        <dbReference type="ARBA" id="ARBA00022723"/>
    </source>
</evidence>
<dbReference type="Pfam" id="PF20656">
    <property type="entry name" value="MS_N"/>
    <property type="match status" value="1"/>
</dbReference>
<dbReference type="InterPro" id="IPR011076">
    <property type="entry name" value="Malate_synth_sf"/>
</dbReference>
<evidence type="ECO:0000256" key="1">
    <source>
        <dbReference type="ARBA" id="ARBA00001946"/>
    </source>
</evidence>
<name>A0ABN9U2L7_9DINO</name>
<dbReference type="Pfam" id="PF20658">
    <property type="entry name" value="MSG_insertion"/>
    <property type="match status" value="1"/>
</dbReference>
<feature type="region of interest" description="Disordered" evidence="6">
    <location>
        <begin position="998"/>
        <end position="1031"/>
    </location>
</feature>
<dbReference type="Pfam" id="PF01274">
    <property type="entry name" value="MS_TIM-barrel"/>
    <property type="match status" value="1"/>
</dbReference>
<keyword evidence="3" id="KW-0479">Metal-binding</keyword>
<dbReference type="InterPro" id="IPR001465">
    <property type="entry name" value="Malate_synthase_TIM"/>
</dbReference>
<organism evidence="10 11">
    <name type="scientific">Prorocentrum cordatum</name>
    <dbReference type="NCBI Taxonomy" id="2364126"/>
    <lineage>
        <taxon>Eukaryota</taxon>
        <taxon>Sar</taxon>
        <taxon>Alveolata</taxon>
        <taxon>Dinophyceae</taxon>
        <taxon>Prorocentrales</taxon>
        <taxon>Prorocentraceae</taxon>
        <taxon>Prorocentrum</taxon>
    </lineage>
</organism>
<evidence type="ECO:0000259" key="7">
    <source>
        <dbReference type="Pfam" id="PF01274"/>
    </source>
</evidence>
<sequence length="1174" mass="127111">ISAQTVSAPANLSTRLCFRVSPEDANCTTFWPGASWAKDLCMRRPGQMGLHRICLDGGSAQVWLASSQSAAGPASHSDAALRMSLGGAAASSPAALPGSASVGALRAEPVLAAAVSGICDGLEEGIEKAFWSGLQGLIEQFGPRNAALLQKRADMQRSIDAWHAAHPEASAAGLGSNREYVEFLRGIGYLQGPAQGKVEASTCNVDPEIGAIAGPQLVCPIDKARFVLNSCNARWGSLFDATYASNILGPAPSGPWAKARALDTIAFVDAFLSKCFPLRGLAAQRQWEAATGLAVRDGQLWVTLPDMPACGLKDPSQLVGYTGRPSAPSRVLLRHNGLHVEVVLDGTTKLGRLHHGGVSDVVVEAAITAILDMEDSVAVVDADDKSVCYQNLASVMRGDLQADLGGGKVRRIAGPRGPYMSPNGRMRFTLPGRTLAMVRNVGLSMYTDMVTVGGKEVPEHFVDAMATALCAKHDLARPHEQRNSQNGSVYVVKPKMHGPEAVQGSSAGRVLRVGWPLLQHFRHVYSLVANTDITVQLDSPFYRIAELCLLQTSKKRRRVLGKGMLSELAQVSDRNYGSYLQCLASAILHVDRLQRQIVESTVAGSVPPLQLLEYEDVCRHDETPIALTRAEFASFAQLPVGGQQIMQTATVGQQIAHAVPTRPFSKHYGRFPSKALQSESTFGMLVDHGEFIMSVVGSTLTMPQLVDRTSGESLLYAERCKESTGTVAMLESIHGLPTHCFPEFARRLRVNQRRVREAKVCMSTAFAAEADLAQLFLVQCALQVNENRSALGTQLRQRHLALIGDDVYERSACEQAIVTNTLSNLALTTLPDMVESMKKREYLANSIVIVLDRQDVVVYRMRIAFLRHMNRIINNDAMKDLVDDCSVLVELTGFRAAVLENGGGVGDGVMAELIALFGGRADEQNRAPWHCIGNQSWNPYRPTFQMMRSKVAQGRFRGYFGFADLDPSMVWKARWHQADDENQFLPKFAPGHVVATPFSESPDEADVDVEGAPEEVGEAQGDEGREDGAEARAGQQAALESLDDDAALLALEALEEELVDHAAGDHGVPLGGVGEPSVRVDLPSGWVQFSPTDGRFQATRADPRHQWIEISRDFATRADHRAVFMVMTIPRADREAARGRLMARAGGPEVVARERPRGTPGGEPEGPINVPMGW</sequence>
<feature type="compositionally biased region" description="Acidic residues" evidence="6">
    <location>
        <begin position="1001"/>
        <end position="1021"/>
    </location>
</feature>
<comment type="cofactor">
    <cofactor evidence="1">
        <name>Mg(2+)</name>
        <dbReference type="ChEBI" id="CHEBI:18420"/>
    </cofactor>
</comment>
<feature type="region of interest" description="Disordered" evidence="6">
    <location>
        <begin position="1152"/>
        <end position="1174"/>
    </location>
</feature>
<feature type="domain" description="Malate synthase TIM barrel" evidence="7">
    <location>
        <begin position="437"/>
        <end position="503"/>
    </location>
</feature>
<gene>
    <name evidence="10" type="ORF">PCOR1329_LOCUS44444</name>
</gene>
<keyword evidence="2" id="KW-0963">Cytoplasm</keyword>
<keyword evidence="5" id="KW-0558">Oxidation</keyword>
<protein>
    <recommendedName>
        <fullName evidence="12">Malate synthase</fullName>
    </recommendedName>
</protein>
<evidence type="ECO:0000256" key="4">
    <source>
        <dbReference type="ARBA" id="ARBA00022842"/>
    </source>
</evidence>
<feature type="non-terminal residue" evidence="10">
    <location>
        <position position="1"/>
    </location>
</feature>
<evidence type="ECO:0000313" key="10">
    <source>
        <dbReference type="EMBL" id="CAK0852762.1"/>
    </source>
</evidence>
<dbReference type="InterPro" id="IPR048356">
    <property type="entry name" value="MS_N"/>
</dbReference>
<dbReference type="SUPFAM" id="SSF51645">
    <property type="entry name" value="Malate synthase G"/>
    <property type="match status" value="1"/>
</dbReference>